<dbReference type="Gene3D" id="2.40.160.10">
    <property type="entry name" value="Porin"/>
    <property type="match status" value="1"/>
</dbReference>
<protein>
    <submittedName>
        <fullName evidence="1">Uncharacterized protein</fullName>
    </submittedName>
</protein>
<evidence type="ECO:0000313" key="2">
    <source>
        <dbReference type="Proteomes" id="UP000886520"/>
    </source>
</evidence>
<accession>A0A9D4U390</accession>
<evidence type="ECO:0000313" key="1">
    <source>
        <dbReference type="EMBL" id="KAI5059401.1"/>
    </source>
</evidence>
<proteinExistence type="predicted"/>
<dbReference type="OrthoDB" id="439326at2759"/>
<dbReference type="PANTHER" id="PTHR35738:SF3">
    <property type="entry name" value="OS05G0577800 PROTEIN"/>
    <property type="match status" value="1"/>
</dbReference>
<name>A0A9D4U390_ADICA</name>
<dbReference type="InterPro" id="IPR023614">
    <property type="entry name" value="Porin_dom_sf"/>
</dbReference>
<gene>
    <name evidence="1" type="ORF">GOP47_0025720</name>
</gene>
<reference evidence="1" key="1">
    <citation type="submission" date="2021-01" db="EMBL/GenBank/DDBJ databases">
        <title>Adiantum capillus-veneris genome.</title>
        <authorList>
            <person name="Fang Y."/>
            <person name="Liao Q."/>
        </authorList>
    </citation>
    <scope>NUCLEOTIDE SEQUENCE</scope>
    <source>
        <strain evidence="1">H3</strain>
        <tissue evidence="1">Leaf</tissue>
    </source>
</reference>
<dbReference type="AlphaFoldDB" id="A0A9D4U390"/>
<sequence>MAESSYDVLFDRNVDFIATFSRTLEEGNNFNGEAIFRWQRTARDINNFVELNMSTWTQSLKVTTCAFYPSVGLGMFSSWPVLPVSRFRSSKDSALGLRYGSSNISIGTVINPAFRGPSCIWFVGKMGKITAGCQCKPRHSSTTPRYAWSEFEKPPSWSYAVDYGGGKSGPLSPSFNFCLEAQDSSKLIASYYHHLVVQRQVRNPFEGPEVIAITNYIDVGFEFQQSLAESAKDSETVGHETPAMQIGASWQANKNILLKGKLGTTSSAFALLLKSWWDPSFTMSFSAMRDHLCKDTTFGFGVQVENFGGARYERADPTYVMVIPTKQDVVKEMMEKNPNVRPMLSTNVMAGLQEGSRDGGAQMYNVLWQFEDQMFWDFFLELCRDVKPLILRERSPTSQARPDIVSTTDLSMASCPSMSTAAKVTSSRGFMLDRAVVFNRTRYPHPPGDLYTPIIGRLELSLSIMRGKAAQSVDIHLS</sequence>
<dbReference type="EMBL" id="JABFUD020000025">
    <property type="protein sequence ID" value="KAI5059401.1"/>
    <property type="molecule type" value="Genomic_DNA"/>
</dbReference>
<dbReference type="PANTHER" id="PTHR35738">
    <property type="entry name" value="OS05G0577800 PROTEIN"/>
    <property type="match status" value="1"/>
</dbReference>
<comment type="caution">
    <text evidence="1">The sequence shown here is derived from an EMBL/GenBank/DDBJ whole genome shotgun (WGS) entry which is preliminary data.</text>
</comment>
<dbReference type="Proteomes" id="UP000886520">
    <property type="component" value="Chromosome 25"/>
</dbReference>
<keyword evidence="2" id="KW-1185">Reference proteome</keyword>
<organism evidence="1 2">
    <name type="scientific">Adiantum capillus-veneris</name>
    <name type="common">Maidenhair fern</name>
    <dbReference type="NCBI Taxonomy" id="13818"/>
    <lineage>
        <taxon>Eukaryota</taxon>
        <taxon>Viridiplantae</taxon>
        <taxon>Streptophyta</taxon>
        <taxon>Embryophyta</taxon>
        <taxon>Tracheophyta</taxon>
        <taxon>Polypodiopsida</taxon>
        <taxon>Polypodiidae</taxon>
        <taxon>Polypodiales</taxon>
        <taxon>Pteridineae</taxon>
        <taxon>Pteridaceae</taxon>
        <taxon>Vittarioideae</taxon>
        <taxon>Adiantum</taxon>
    </lineage>
</organism>